<dbReference type="AlphaFoldDB" id="A0A9Q9EPN3"/>
<evidence type="ECO:0000256" key="4">
    <source>
        <dbReference type="ARBA" id="ARBA00022989"/>
    </source>
</evidence>
<dbReference type="GO" id="GO:0016020">
    <property type="term" value="C:membrane"/>
    <property type="evidence" value="ECO:0007669"/>
    <property type="project" value="UniProtKB-SubCell"/>
</dbReference>
<evidence type="ECO:0000256" key="3">
    <source>
        <dbReference type="ARBA" id="ARBA00022692"/>
    </source>
</evidence>
<feature type="transmembrane region" description="Helical" evidence="6">
    <location>
        <begin position="314"/>
        <end position="335"/>
    </location>
</feature>
<proteinExistence type="inferred from homology"/>
<dbReference type="Proteomes" id="UP001056384">
    <property type="component" value="Chromosome 10"/>
</dbReference>
<dbReference type="Pfam" id="PF01490">
    <property type="entry name" value="Aa_trans"/>
    <property type="match status" value="1"/>
</dbReference>
<evidence type="ECO:0000256" key="5">
    <source>
        <dbReference type="ARBA" id="ARBA00023136"/>
    </source>
</evidence>
<dbReference type="PIRSF" id="PIRSF006060">
    <property type="entry name" value="AA_transporter"/>
    <property type="match status" value="1"/>
</dbReference>
<keyword evidence="4 6" id="KW-1133">Transmembrane helix</keyword>
<comment type="subcellular location">
    <subcellularLocation>
        <location evidence="1">Membrane</location>
        <topology evidence="1">Multi-pass membrane protein</topology>
    </subcellularLocation>
</comment>
<dbReference type="PANTHER" id="PTHR22950">
    <property type="entry name" value="AMINO ACID TRANSPORTER"/>
    <property type="match status" value="1"/>
</dbReference>
<protein>
    <submittedName>
        <fullName evidence="8">Amino acid transporter, transmembrane domain-containing protein</fullName>
    </submittedName>
</protein>
<dbReference type="FunFam" id="1.20.1740.10:FF:000039">
    <property type="entry name" value="Neutral amino acid transporter (Eurofung)"/>
    <property type="match status" value="1"/>
</dbReference>
<evidence type="ECO:0000256" key="6">
    <source>
        <dbReference type="SAM" id="Phobius"/>
    </source>
</evidence>
<evidence type="ECO:0000313" key="8">
    <source>
        <dbReference type="EMBL" id="USW57869.1"/>
    </source>
</evidence>
<evidence type="ECO:0000259" key="7">
    <source>
        <dbReference type="Pfam" id="PF01490"/>
    </source>
</evidence>
<feature type="transmembrane region" description="Helical" evidence="6">
    <location>
        <begin position="236"/>
        <end position="260"/>
    </location>
</feature>
<sequence length="467" mass="49749">MYGDDKKSAGEDLAPVVTSSYGDVEDLSKPTKEIDAVFGEISEDGPNYKDCGWVGTTILMIKTQVGLGVLGIPSALHTLGMIPGVIILLVIGAMTTWGGWMVGEFKLRHPEVYGIDEAGRIMGGRIGREILYWGFNIYFTFLAASAMLGISIGLNSLSTHGACTAIFVAVAAVIGFGCGSIQTLGKVSWIAWAGVAGILTAVFTLTIAVGVQDRPAAAPQEGTYESNFDLFGHPTFAQAMSAVSTIVFAFAGSPAFFSIASEMRNPRDYTKSLVVAQATVSLVYLIIGIVVYYYCGSYVASPALGSAGVTMKKVCYGLALPGLVASCMLFVHLPAKSFFMRFMRGSKHLTSNTPIHWMAWLGSTGGITIVGYLIGSGIPVFDGLISLIGAVFACAMSFQPMGLMWLYDNYHRSDRGTMWKVGVCWSIFIIVAGTFMMIGGTYGSVLGIINSKDRTDPWSCADNSNST</sequence>
<evidence type="ECO:0000313" key="9">
    <source>
        <dbReference type="Proteomes" id="UP001056384"/>
    </source>
</evidence>
<organism evidence="8 9">
    <name type="scientific">Septoria linicola</name>
    <dbReference type="NCBI Taxonomy" id="215465"/>
    <lineage>
        <taxon>Eukaryota</taxon>
        <taxon>Fungi</taxon>
        <taxon>Dikarya</taxon>
        <taxon>Ascomycota</taxon>
        <taxon>Pezizomycotina</taxon>
        <taxon>Dothideomycetes</taxon>
        <taxon>Dothideomycetidae</taxon>
        <taxon>Mycosphaerellales</taxon>
        <taxon>Mycosphaerellaceae</taxon>
        <taxon>Septoria</taxon>
    </lineage>
</organism>
<keyword evidence="5 6" id="KW-0472">Membrane</keyword>
<evidence type="ECO:0000256" key="1">
    <source>
        <dbReference type="ARBA" id="ARBA00004141"/>
    </source>
</evidence>
<gene>
    <name evidence="8" type="ORF">Slin15195_G111880</name>
</gene>
<feature type="transmembrane region" description="Helical" evidence="6">
    <location>
        <begin position="355"/>
        <end position="378"/>
    </location>
</feature>
<feature type="transmembrane region" description="Helical" evidence="6">
    <location>
        <begin position="130"/>
        <end position="152"/>
    </location>
</feature>
<dbReference type="InterPro" id="IPR013057">
    <property type="entry name" value="AA_transpt_TM"/>
</dbReference>
<dbReference type="Gene3D" id="1.20.1740.10">
    <property type="entry name" value="Amino acid/polyamine transporter I"/>
    <property type="match status" value="1"/>
</dbReference>
<name>A0A9Q9EPN3_9PEZI</name>
<dbReference type="EMBL" id="CP099427">
    <property type="protein sequence ID" value="USW57869.1"/>
    <property type="molecule type" value="Genomic_DNA"/>
</dbReference>
<dbReference type="GO" id="GO:0015179">
    <property type="term" value="F:L-amino acid transmembrane transporter activity"/>
    <property type="evidence" value="ECO:0007669"/>
    <property type="project" value="TreeGrafter"/>
</dbReference>
<keyword evidence="9" id="KW-1185">Reference proteome</keyword>
<feature type="transmembrane region" description="Helical" evidence="6">
    <location>
        <begin position="272"/>
        <end position="294"/>
    </location>
</feature>
<comment type="similarity">
    <text evidence="2">Belongs to the amino acid/polyamine transporter 2 family.</text>
</comment>
<reference evidence="8" key="1">
    <citation type="submission" date="2022-06" db="EMBL/GenBank/DDBJ databases">
        <title>Complete genome sequences of two strains of the flax pathogen Septoria linicola.</title>
        <authorList>
            <person name="Lapalu N."/>
            <person name="Simon A."/>
            <person name="Demenou B."/>
            <person name="Paumier D."/>
            <person name="Guillot M.-P."/>
            <person name="Gout L."/>
            <person name="Valade R."/>
        </authorList>
    </citation>
    <scope>NUCLEOTIDE SEQUENCE</scope>
    <source>
        <strain evidence="8">SE15195</strain>
    </source>
</reference>
<keyword evidence="3 6" id="KW-0812">Transmembrane</keyword>
<feature type="domain" description="Amino acid transporter transmembrane" evidence="7">
    <location>
        <begin position="52"/>
        <end position="445"/>
    </location>
</feature>
<feature type="transmembrane region" description="Helical" evidence="6">
    <location>
        <begin position="80"/>
        <end position="100"/>
    </location>
</feature>
<feature type="transmembrane region" description="Helical" evidence="6">
    <location>
        <begin position="158"/>
        <end position="177"/>
    </location>
</feature>
<feature type="transmembrane region" description="Helical" evidence="6">
    <location>
        <begin position="419"/>
        <end position="449"/>
    </location>
</feature>
<feature type="transmembrane region" description="Helical" evidence="6">
    <location>
        <begin position="189"/>
        <end position="211"/>
    </location>
</feature>
<dbReference type="OrthoDB" id="40134at2759"/>
<dbReference type="PANTHER" id="PTHR22950:SF683">
    <property type="entry name" value="AMINO ACID TRANSPORTER (EUROFUNG)"/>
    <property type="match status" value="1"/>
</dbReference>
<feature type="transmembrane region" description="Helical" evidence="6">
    <location>
        <begin position="384"/>
        <end position="407"/>
    </location>
</feature>
<evidence type="ECO:0000256" key="2">
    <source>
        <dbReference type="ARBA" id="ARBA00008066"/>
    </source>
</evidence>
<accession>A0A9Q9EPN3</accession>